<reference evidence="2" key="1">
    <citation type="journal article" date="2014" name="Int. J. Syst. Evol. Microbiol.">
        <title>Complete genome of a new Firmicutes species belonging to the dominant human colonic microbiota ('Ruminococcus bicirculans') reveals two chromosomes and a selective capacity to utilize plant glucans.</title>
        <authorList>
            <consortium name="NISC Comparative Sequencing Program"/>
            <person name="Wegmann U."/>
            <person name="Louis P."/>
            <person name="Goesmann A."/>
            <person name="Henrissat B."/>
            <person name="Duncan S.H."/>
            <person name="Flint H.J."/>
        </authorList>
    </citation>
    <scope>NUCLEOTIDE SEQUENCE</scope>
    <source>
        <strain evidence="2">CECT 7398</strain>
    </source>
</reference>
<evidence type="ECO:0000313" key="2">
    <source>
        <dbReference type="EMBL" id="MDN3611267.1"/>
    </source>
</evidence>
<dbReference type="RefSeq" id="WP_076589131.1">
    <property type="nucleotide sequence ID" value="NZ_JABEYA020000006.1"/>
</dbReference>
<organism evidence="2 4">
    <name type="scientific">Vibrio ostreicida</name>
    <dbReference type="NCBI Taxonomy" id="526588"/>
    <lineage>
        <taxon>Bacteria</taxon>
        <taxon>Pseudomonadati</taxon>
        <taxon>Pseudomonadota</taxon>
        <taxon>Gammaproteobacteria</taxon>
        <taxon>Vibrionales</taxon>
        <taxon>Vibrionaceae</taxon>
        <taxon>Vibrio</taxon>
    </lineage>
</organism>
<name>A0ABT8BVT8_9VIBR</name>
<keyword evidence="1" id="KW-0472">Membrane</keyword>
<protein>
    <submittedName>
        <fullName evidence="2">Uncharacterized protein</fullName>
    </submittedName>
</protein>
<dbReference type="EMBL" id="JAUFQC010000027">
    <property type="protein sequence ID" value="MDN3612598.1"/>
    <property type="molecule type" value="Genomic_DNA"/>
</dbReference>
<dbReference type="Proteomes" id="UP001238540">
    <property type="component" value="Unassembled WGS sequence"/>
</dbReference>
<keyword evidence="1" id="KW-0812">Transmembrane</keyword>
<dbReference type="EMBL" id="JAUFQC010000027">
    <property type="protein sequence ID" value="MDN3611267.1"/>
    <property type="molecule type" value="Genomic_DNA"/>
</dbReference>
<reference evidence="2" key="3">
    <citation type="submission" date="2023-06" db="EMBL/GenBank/DDBJ databases">
        <authorList>
            <person name="Lucena T."/>
            <person name="Sun Q."/>
        </authorList>
    </citation>
    <scope>NUCLEOTIDE SEQUENCE</scope>
    <source>
        <strain evidence="2">CECT 7398</strain>
    </source>
</reference>
<evidence type="ECO:0000313" key="3">
    <source>
        <dbReference type="EMBL" id="MDN3612598.1"/>
    </source>
</evidence>
<keyword evidence="1" id="KW-1133">Transmembrane helix</keyword>
<feature type="transmembrane region" description="Helical" evidence="1">
    <location>
        <begin position="115"/>
        <end position="134"/>
    </location>
</feature>
<proteinExistence type="predicted"/>
<gene>
    <name evidence="2" type="ORF">QWZ16_16825</name>
    <name evidence="3" type="ORF">QWZ16_23660</name>
</gene>
<feature type="transmembrane region" description="Helical" evidence="1">
    <location>
        <begin position="65"/>
        <end position="82"/>
    </location>
</feature>
<accession>A0ABT8BVT8</accession>
<sequence>MTDTLAELPELTQEYQQQAEQAVKDAKVLDEFELVKAPLPSKFMPILWLVASALGVWFGMSLPSFGLFGVLVLIGATGAYLYQARNVKIRQTATLTEKGMIVTNVEQVPERCYTALRYFGYFVIAMSLVGLSVIGPLSLVGAGVGAGVLLVTYKMAGVVKAPKIKVTPLKQNVEYCEIEKKETFKNGVSSYFLLPYDYTTERAYDSAFSLHIYFYTAAFDAPAEHHQTFIKAVNQMVTFKEYGPVD</sequence>
<evidence type="ECO:0000313" key="4">
    <source>
        <dbReference type="Proteomes" id="UP001238540"/>
    </source>
</evidence>
<comment type="caution">
    <text evidence="2">The sequence shown here is derived from an EMBL/GenBank/DDBJ whole genome shotgun (WGS) entry which is preliminary data.</text>
</comment>
<evidence type="ECO:0000256" key="1">
    <source>
        <dbReference type="SAM" id="Phobius"/>
    </source>
</evidence>
<keyword evidence="4" id="KW-1185">Reference proteome</keyword>
<reference evidence="4" key="2">
    <citation type="journal article" date="2019" name="Int. J. Syst. Evol. Microbiol.">
        <title>The Global Catalogue of Microorganisms (GCM) 10K type strain sequencing project: providing services to taxonomists for standard genome sequencing and annotation.</title>
        <authorList>
            <consortium name="The Broad Institute Genomics Platform"/>
            <consortium name="The Broad Institute Genome Sequencing Center for Infectious Disease"/>
            <person name="Wu L."/>
            <person name="Ma J."/>
        </authorList>
    </citation>
    <scope>NUCLEOTIDE SEQUENCE [LARGE SCALE GENOMIC DNA]</scope>
    <source>
        <strain evidence="4">CECT 7398</strain>
    </source>
</reference>